<feature type="domain" description="EF-hand" evidence="5">
    <location>
        <begin position="139"/>
        <end position="174"/>
    </location>
</feature>
<dbReference type="Pfam" id="PF13499">
    <property type="entry name" value="EF-hand_7"/>
    <property type="match status" value="2"/>
</dbReference>
<dbReference type="SUPFAM" id="SSF47473">
    <property type="entry name" value="EF-hand"/>
    <property type="match status" value="1"/>
</dbReference>
<feature type="domain" description="EF-hand" evidence="5">
    <location>
        <begin position="90"/>
        <end position="125"/>
    </location>
</feature>
<evidence type="ECO:0000256" key="2">
    <source>
        <dbReference type="ARBA" id="ARBA00022737"/>
    </source>
</evidence>
<dbReference type="Proteomes" id="UP000320762">
    <property type="component" value="Unassembled WGS sequence"/>
</dbReference>
<dbReference type="GO" id="GO:0005509">
    <property type="term" value="F:calcium ion binding"/>
    <property type="evidence" value="ECO:0007669"/>
    <property type="project" value="InterPro"/>
</dbReference>
<keyword evidence="3" id="KW-0106">Calcium</keyword>
<evidence type="ECO:0000256" key="3">
    <source>
        <dbReference type="ARBA" id="ARBA00022837"/>
    </source>
</evidence>
<feature type="domain" description="EF-hand" evidence="5">
    <location>
        <begin position="54"/>
        <end position="89"/>
    </location>
</feature>
<dbReference type="OrthoDB" id="26525at2759"/>
<feature type="domain" description="EF-hand" evidence="5">
    <location>
        <begin position="175"/>
        <end position="206"/>
    </location>
</feature>
<keyword evidence="7" id="KW-1185">Reference proteome</keyword>
<dbReference type="SMART" id="SM00054">
    <property type="entry name" value="EFh"/>
    <property type="match status" value="4"/>
</dbReference>
<evidence type="ECO:0000313" key="7">
    <source>
        <dbReference type="Proteomes" id="UP000320762"/>
    </source>
</evidence>
<dbReference type="PROSITE" id="PS00018">
    <property type="entry name" value="EF_HAND_1"/>
    <property type="match status" value="4"/>
</dbReference>
<dbReference type="FunFam" id="1.10.238.10:FF:000181">
    <property type="entry name" value="CALML5 isoform 1"/>
    <property type="match status" value="1"/>
</dbReference>
<comment type="caution">
    <text evidence="6">The sequence shown here is derived from an EMBL/GenBank/DDBJ whole genome shotgun (WGS) entry which is preliminary data.</text>
</comment>
<dbReference type="InterPro" id="IPR018247">
    <property type="entry name" value="EF_Hand_1_Ca_BS"/>
</dbReference>
<keyword evidence="2" id="KW-0677">Repeat</keyword>
<protein>
    <recommendedName>
        <fullName evidence="5">EF-hand domain-containing protein</fullName>
    </recommendedName>
</protein>
<dbReference type="InterPro" id="IPR002048">
    <property type="entry name" value="EF_hand_dom"/>
</dbReference>
<dbReference type="InterPro" id="IPR011992">
    <property type="entry name" value="EF-hand-dom_pair"/>
</dbReference>
<accession>A0A550CJV6</accession>
<evidence type="ECO:0000259" key="5">
    <source>
        <dbReference type="PROSITE" id="PS50222"/>
    </source>
</evidence>
<dbReference type="EMBL" id="VDMD01000006">
    <property type="protein sequence ID" value="TRM65091.1"/>
    <property type="molecule type" value="Genomic_DNA"/>
</dbReference>
<dbReference type="STRING" id="97359.A0A550CJV6"/>
<dbReference type="PROSITE" id="PS50222">
    <property type="entry name" value="EF_HAND_2"/>
    <property type="match status" value="4"/>
</dbReference>
<sequence>MPNRRHCNIMGARSLLSHLFSRRSAAPAAPPPTPSPAAPRADAETPMDGPLSKDQLLELKDAFASFDRDGNGMITVDELRSVMNSLNRRPTDEQLMAMIDKVDVDGDGRVNFREFLMLMGADASFFRPDDMAVDGAPSAADKEAREIFRSFDKDGNGTVSVDELREILESFGTRLSPAQAEAMMQEADTNGDGAVGYEEFVKMIST</sequence>
<dbReference type="AlphaFoldDB" id="A0A550CJV6"/>
<keyword evidence="1" id="KW-0479">Metal-binding</keyword>
<proteinExistence type="predicted"/>
<dbReference type="InterPro" id="IPR050230">
    <property type="entry name" value="CALM/Myosin/TropC-like"/>
</dbReference>
<dbReference type="PANTHER" id="PTHR23048">
    <property type="entry name" value="MYOSIN LIGHT CHAIN 1, 3"/>
    <property type="match status" value="1"/>
</dbReference>
<evidence type="ECO:0000256" key="4">
    <source>
        <dbReference type="SAM" id="MobiDB-lite"/>
    </source>
</evidence>
<reference evidence="6 7" key="1">
    <citation type="journal article" date="2019" name="New Phytol.">
        <title>Comparative genomics reveals unique wood-decay strategies and fruiting body development in the Schizophyllaceae.</title>
        <authorList>
            <person name="Almasi E."/>
            <person name="Sahu N."/>
            <person name="Krizsan K."/>
            <person name="Balint B."/>
            <person name="Kovacs G.M."/>
            <person name="Kiss B."/>
            <person name="Cseklye J."/>
            <person name="Drula E."/>
            <person name="Henrissat B."/>
            <person name="Nagy I."/>
            <person name="Chovatia M."/>
            <person name="Adam C."/>
            <person name="LaButti K."/>
            <person name="Lipzen A."/>
            <person name="Riley R."/>
            <person name="Grigoriev I.V."/>
            <person name="Nagy L.G."/>
        </authorList>
    </citation>
    <scope>NUCLEOTIDE SEQUENCE [LARGE SCALE GENOMIC DNA]</scope>
    <source>
        <strain evidence="6 7">NL-1724</strain>
    </source>
</reference>
<dbReference type="FunFam" id="1.10.238.10:FF:000001">
    <property type="entry name" value="Calmodulin 1"/>
    <property type="match status" value="1"/>
</dbReference>
<evidence type="ECO:0000256" key="1">
    <source>
        <dbReference type="ARBA" id="ARBA00022723"/>
    </source>
</evidence>
<dbReference type="Gene3D" id="1.10.238.10">
    <property type="entry name" value="EF-hand"/>
    <property type="match status" value="2"/>
</dbReference>
<dbReference type="PANTHER" id="PTHR23048:SF59">
    <property type="entry name" value="EF-HAND SUPERFAMILY PROTEIN"/>
    <property type="match status" value="1"/>
</dbReference>
<dbReference type="GO" id="GO:0016460">
    <property type="term" value="C:myosin II complex"/>
    <property type="evidence" value="ECO:0007669"/>
    <property type="project" value="TreeGrafter"/>
</dbReference>
<evidence type="ECO:0000313" key="6">
    <source>
        <dbReference type="EMBL" id="TRM65091.1"/>
    </source>
</evidence>
<gene>
    <name evidence="6" type="ORF">BD626DRAFT_490877</name>
</gene>
<feature type="region of interest" description="Disordered" evidence="4">
    <location>
        <begin position="23"/>
        <end position="51"/>
    </location>
</feature>
<name>A0A550CJV6_9AGAR</name>
<feature type="compositionally biased region" description="Pro residues" evidence="4">
    <location>
        <begin position="28"/>
        <end position="37"/>
    </location>
</feature>
<organism evidence="6 7">
    <name type="scientific">Schizophyllum amplum</name>
    <dbReference type="NCBI Taxonomy" id="97359"/>
    <lineage>
        <taxon>Eukaryota</taxon>
        <taxon>Fungi</taxon>
        <taxon>Dikarya</taxon>
        <taxon>Basidiomycota</taxon>
        <taxon>Agaricomycotina</taxon>
        <taxon>Agaricomycetes</taxon>
        <taxon>Agaricomycetidae</taxon>
        <taxon>Agaricales</taxon>
        <taxon>Schizophyllaceae</taxon>
        <taxon>Schizophyllum</taxon>
    </lineage>
</organism>